<gene>
    <name evidence="1" type="ORF">BVG16_29075</name>
</gene>
<dbReference type="PANTHER" id="PTHR42967">
    <property type="entry name" value="METAL DEPENDENT HYDROLASE"/>
    <property type="match status" value="1"/>
</dbReference>
<protein>
    <submittedName>
        <fullName evidence="1">MBL fold metallo-hydrolase</fullName>
    </submittedName>
</protein>
<dbReference type="GO" id="GO:0016787">
    <property type="term" value="F:hydrolase activity"/>
    <property type="evidence" value="ECO:0007669"/>
    <property type="project" value="UniProtKB-KW"/>
</dbReference>
<keyword evidence="1" id="KW-0378">Hydrolase</keyword>
<dbReference type="AlphaFoldDB" id="A0A1T2X0Z4"/>
<name>A0A1T2X0Z4_9BACL</name>
<dbReference type="PANTHER" id="PTHR42967:SF1">
    <property type="entry name" value="MBL FOLD METALLO-HYDROLASE"/>
    <property type="match status" value="1"/>
</dbReference>
<dbReference type="Gene3D" id="3.60.15.10">
    <property type="entry name" value="Ribonuclease Z/Hydroxyacylglutathione hydrolase-like"/>
    <property type="match status" value="1"/>
</dbReference>
<dbReference type="RefSeq" id="WP_078502706.1">
    <property type="nucleotide sequence ID" value="NZ_MSZX01000018.1"/>
</dbReference>
<accession>A0A1T2X0Z4</accession>
<proteinExistence type="predicted"/>
<dbReference type="STRING" id="1324314.BVG16_29075"/>
<dbReference type="EMBL" id="MSZX01000018">
    <property type="protein sequence ID" value="OPA73386.1"/>
    <property type="molecule type" value="Genomic_DNA"/>
</dbReference>
<evidence type="ECO:0000313" key="1">
    <source>
        <dbReference type="EMBL" id="OPA73386.1"/>
    </source>
</evidence>
<keyword evidence="2" id="KW-1185">Reference proteome</keyword>
<comment type="caution">
    <text evidence="1">The sequence shown here is derived from an EMBL/GenBank/DDBJ whole genome shotgun (WGS) entry which is preliminary data.</text>
</comment>
<reference evidence="1 2" key="1">
    <citation type="submission" date="2017-01" db="EMBL/GenBank/DDBJ databases">
        <title>Genome analysis of Paenibacillus selenitrireducens ES3-24.</title>
        <authorList>
            <person name="Xu D."/>
            <person name="Yao R."/>
            <person name="Zheng S."/>
        </authorList>
    </citation>
    <scope>NUCLEOTIDE SEQUENCE [LARGE SCALE GENOMIC DNA]</scope>
    <source>
        <strain evidence="1 2">ES3-24</strain>
    </source>
</reference>
<dbReference type="SUPFAM" id="SSF56281">
    <property type="entry name" value="Metallo-hydrolase/oxidoreductase"/>
    <property type="match status" value="1"/>
</dbReference>
<dbReference type="Proteomes" id="UP000190188">
    <property type="component" value="Unassembled WGS sequence"/>
</dbReference>
<sequence length="218" mass="24498">MKIKWFGQSCFLLTSSSGTRLLIDPYNRLLGYRMPLIETDILAITHDHRDHNQIQAATGYDLLVNKPYVYTHNQVTIRGIPTYHDKVNGAKRGNNTVYVIQMDDLTICHCGDLGHLLSSDQVREIGHVDILMVPVGGTRTLDGREAAETIHQLQPAITIPMHYRTKALGLAGCFLFDKVDTFLQASGMNVSEVHELHVTKEQLPTTAHVVVLHYESIR</sequence>
<dbReference type="Pfam" id="PF13483">
    <property type="entry name" value="Lactamase_B_3"/>
    <property type="match status" value="1"/>
</dbReference>
<organism evidence="1 2">
    <name type="scientific">Paenibacillus selenitireducens</name>
    <dbReference type="NCBI Taxonomy" id="1324314"/>
    <lineage>
        <taxon>Bacteria</taxon>
        <taxon>Bacillati</taxon>
        <taxon>Bacillota</taxon>
        <taxon>Bacilli</taxon>
        <taxon>Bacillales</taxon>
        <taxon>Paenibacillaceae</taxon>
        <taxon>Paenibacillus</taxon>
    </lineage>
</organism>
<evidence type="ECO:0000313" key="2">
    <source>
        <dbReference type="Proteomes" id="UP000190188"/>
    </source>
</evidence>
<dbReference type="InterPro" id="IPR036866">
    <property type="entry name" value="RibonucZ/Hydroxyglut_hydro"/>
</dbReference>
<dbReference type="OrthoDB" id="9789133at2"/>